<dbReference type="RefSeq" id="WP_283732776.1">
    <property type="nucleotide sequence ID" value="NZ_CP125968.1"/>
</dbReference>
<feature type="domain" description="DUF6933" evidence="2">
    <location>
        <begin position="3"/>
        <end position="159"/>
    </location>
</feature>
<sequence length="378" mass="43923">MRIHSTKKLFDEIPFKPEADTGEEENPLFSWHANLLVIDRRKTIVLMNDNNRYTIVLYGLKAKDLKVLDGLIVEAIRKTFKSERLSDEVIEQYISAAGAVTFHKTKNRSLVARLNKAVDNVWFYSREMDKALLINTNVSKNASRLLGGGGNSPSTYPYKELFKDLKSLVEGPVFKTRAAVMKVSMQLGEHSIWRRLLVPLDTSFYEMHRILQIAFDWHDYHLHEFYLYDESKTDEPEFEHSPTYTSYGYRPMLNIVMNEEAVAYSGDVEVKLEKGLLLTDFIPPHTYMKYIYDYGDEWKHEIFIEEIVTRDDLQSPVCLEGEGTAPPEDCGGEPGFDNFLKIMSDPSNPEYESMKSWARMQLYREFDMGLVNGRLRRY</sequence>
<dbReference type="PANTHER" id="PTHR41878">
    <property type="entry name" value="LEXA REPRESSOR-RELATED"/>
    <property type="match status" value="1"/>
</dbReference>
<dbReference type="InterPro" id="IPR012912">
    <property type="entry name" value="Plasmid_pRiA4b_Orf3-like"/>
</dbReference>
<dbReference type="Proteomes" id="UP001271648">
    <property type="component" value="Unassembled WGS sequence"/>
</dbReference>
<protein>
    <submittedName>
        <fullName evidence="3">Plasmid pRiA4b ORF-3 family protein</fullName>
    </submittedName>
</protein>
<gene>
    <name evidence="3" type="ORF">QTL97_04000</name>
</gene>
<evidence type="ECO:0000313" key="3">
    <source>
        <dbReference type="EMBL" id="MDW0116086.1"/>
    </source>
</evidence>
<keyword evidence="4" id="KW-1185">Reference proteome</keyword>
<name>A0AAW9A4A7_9BACL</name>
<evidence type="ECO:0000259" key="2">
    <source>
        <dbReference type="Pfam" id="PF22016"/>
    </source>
</evidence>
<dbReference type="Pfam" id="PF07929">
    <property type="entry name" value="PRiA4_ORF3"/>
    <property type="match status" value="1"/>
</dbReference>
<organism evidence="3 4">
    <name type="scientific">Sporosarcina thermotolerans</name>
    <dbReference type="NCBI Taxonomy" id="633404"/>
    <lineage>
        <taxon>Bacteria</taxon>
        <taxon>Bacillati</taxon>
        <taxon>Bacillota</taxon>
        <taxon>Bacilli</taxon>
        <taxon>Bacillales</taxon>
        <taxon>Caryophanaceae</taxon>
        <taxon>Sporosarcina</taxon>
    </lineage>
</organism>
<feature type="domain" description="Plasmid pRiA4b Orf3-like" evidence="1">
    <location>
        <begin position="178"/>
        <end position="368"/>
    </location>
</feature>
<dbReference type="InterPro" id="IPR024047">
    <property type="entry name" value="MM3350-like_sf"/>
</dbReference>
<dbReference type="PANTHER" id="PTHR41878:SF1">
    <property type="entry name" value="TNPR PROTEIN"/>
    <property type="match status" value="1"/>
</dbReference>
<comment type="caution">
    <text evidence="3">The sequence shown here is derived from an EMBL/GenBank/DDBJ whole genome shotgun (WGS) entry which is preliminary data.</text>
</comment>
<evidence type="ECO:0000313" key="4">
    <source>
        <dbReference type="Proteomes" id="UP001271648"/>
    </source>
</evidence>
<reference evidence="3 4" key="1">
    <citation type="submission" date="2023-06" db="EMBL/GenBank/DDBJ databases">
        <title>Sporosarcina sp. nov., isolated from Korean traditional fermented seafood 'Jeotgal'.</title>
        <authorList>
            <person name="Yang A.I."/>
            <person name="Shin N.-R."/>
        </authorList>
    </citation>
    <scope>NUCLEOTIDE SEQUENCE [LARGE SCALE GENOMIC DNA]</scope>
    <source>
        <strain evidence="3 4">KCTC43456</strain>
    </source>
</reference>
<dbReference type="EMBL" id="JAUBDJ010000002">
    <property type="protein sequence ID" value="MDW0116086.1"/>
    <property type="molecule type" value="Genomic_DNA"/>
</dbReference>
<accession>A0AAW9A4A7</accession>
<proteinExistence type="predicted"/>
<evidence type="ECO:0000259" key="1">
    <source>
        <dbReference type="Pfam" id="PF07929"/>
    </source>
</evidence>
<dbReference type="Pfam" id="PF22016">
    <property type="entry name" value="DUF6933"/>
    <property type="match status" value="1"/>
</dbReference>
<dbReference type="AlphaFoldDB" id="A0AAW9A4A7"/>
<dbReference type="SUPFAM" id="SSF159941">
    <property type="entry name" value="MM3350-like"/>
    <property type="match status" value="1"/>
</dbReference>
<dbReference type="InterPro" id="IPR053864">
    <property type="entry name" value="DUF6933"/>
</dbReference>
<dbReference type="Gene3D" id="3.10.290.30">
    <property type="entry name" value="MM3350-like"/>
    <property type="match status" value="1"/>
</dbReference>